<organism evidence="2 3">
    <name type="scientific">Streptomyces millisiae</name>
    <dbReference type="NCBI Taxonomy" id="3075542"/>
    <lineage>
        <taxon>Bacteria</taxon>
        <taxon>Bacillati</taxon>
        <taxon>Actinomycetota</taxon>
        <taxon>Actinomycetes</taxon>
        <taxon>Kitasatosporales</taxon>
        <taxon>Streptomycetaceae</taxon>
        <taxon>Streptomyces</taxon>
    </lineage>
</organism>
<gene>
    <name evidence="2" type="ORF">RNC47_20635</name>
</gene>
<feature type="compositionally biased region" description="Low complexity" evidence="1">
    <location>
        <begin position="95"/>
        <end position="105"/>
    </location>
</feature>
<proteinExistence type="predicted"/>
<evidence type="ECO:0000313" key="3">
    <source>
        <dbReference type="Proteomes" id="UP001183420"/>
    </source>
</evidence>
<comment type="caution">
    <text evidence="2">The sequence shown here is derived from an EMBL/GenBank/DDBJ whole genome shotgun (WGS) entry which is preliminary data.</text>
</comment>
<dbReference type="RefSeq" id="WP_311600893.1">
    <property type="nucleotide sequence ID" value="NZ_JAVREM010000028.1"/>
</dbReference>
<evidence type="ECO:0008006" key="4">
    <source>
        <dbReference type="Google" id="ProtNLM"/>
    </source>
</evidence>
<feature type="compositionally biased region" description="Low complexity" evidence="1">
    <location>
        <begin position="123"/>
        <end position="132"/>
    </location>
</feature>
<reference evidence="3" key="1">
    <citation type="submission" date="2023-07" db="EMBL/GenBank/DDBJ databases">
        <title>30 novel species of actinomycetes from the DSMZ collection.</title>
        <authorList>
            <person name="Nouioui I."/>
        </authorList>
    </citation>
    <scope>NUCLEOTIDE SEQUENCE [LARGE SCALE GENOMIC DNA]</scope>
    <source>
        <strain evidence="3">DSM 44918</strain>
    </source>
</reference>
<protein>
    <recommendedName>
        <fullName evidence="4">SWIM-type domain-containing protein</fullName>
    </recommendedName>
</protein>
<accession>A0ABU2LT19</accession>
<name>A0ABU2LT19_9ACTN</name>
<dbReference type="Proteomes" id="UP001183420">
    <property type="component" value="Unassembled WGS sequence"/>
</dbReference>
<feature type="region of interest" description="Disordered" evidence="1">
    <location>
        <begin position="95"/>
        <end position="132"/>
    </location>
</feature>
<evidence type="ECO:0000256" key="1">
    <source>
        <dbReference type="SAM" id="MobiDB-lite"/>
    </source>
</evidence>
<evidence type="ECO:0000313" key="2">
    <source>
        <dbReference type="EMBL" id="MDT0320739.1"/>
    </source>
</evidence>
<keyword evidence="3" id="KW-1185">Reference proteome</keyword>
<dbReference type="EMBL" id="JAVREM010000028">
    <property type="protein sequence ID" value="MDT0320739.1"/>
    <property type="molecule type" value="Genomic_DNA"/>
</dbReference>
<sequence>MTDTHPLPPVAPEVTAALVAALSPRLRRRLDAATAKLAARPVSRDGDTYRVTVDEETTLEVHAPGGSVTAVDDIRCGCLLAPGCVHRPAAAGAAPVARPEPAADAGDAVPSDEPPEEPPPSEAPATPRQRAAAAELWAAGAAALEAGVDGAGAVTQAELLAAAHAARLAGLPRPAAAAVSVVGRLRAARAADPAYRLADLTEALRELLATSHGIATATGPRLAELRGTARRPYLPGGSLRLYGLFSEPVLAGSGHAGVVTWAADADGRLFRVPDVAPGGAERAAAAVERTVRLGDAALTHRELSRAGLVVSGATVSPDGRLGAGAAVRAVQAGGAGWHEPPLDRLWAEPPHRQAERALAAAALPEDRRPPGAELLFLDLTCRRPLRAAGGDVLLADCAGLPIHLAAADEDPALAHRDNLRLLATAPGLRLRVVGRLVPGPEPRLRLLAAGRPPGEAGQALRLAEPRAHVDLGYDRLQRTDLPEPAAAAPPGVAPAADEAAHAPLHLLRRRTDRAVAAGRRALALPGTVGDDRARLRRAGLATGAGLIEELHRAAADRGRDVFGRLLPADADRFARAWLAAALYTESVAHALCAAAWAAPTADTGAVSA</sequence>